<comment type="similarity">
    <text evidence="1">Belongs to the carotenoid oxygenase family.</text>
</comment>
<organism evidence="6">
    <name type="scientific">Cyprideis torosa</name>
    <dbReference type="NCBI Taxonomy" id="163714"/>
    <lineage>
        <taxon>Eukaryota</taxon>
        <taxon>Metazoa</taxon>
        <taxon>Ecdysozoa</taxon>
        <taxon>Arthropoda</taxon>
        <taxon>Crustacea</taxon>
        <taxon>Oligostraca</taxon>
        <taxon>Ostracoda</taxon>
        <taxon>Podocopa</taxon>
        <taxon>Podocopida</taxon>
        <taxon>Cytherocopina</taxon>
        <taxon>Cytheroidea</taxon>
        <taxon>Cytherideidae</taxon>
        <taxon>Cyprideis</taxon>
    </lineage>
</organism>
<proteinExistence type="inferred from homology"/>
<keyword evidence="3" id="KW-0560">Oxidoreductase</keyword>
<dbReference type="GO" id="GO:0042574">
    <property type="term" value="P:retinal metabolic process"/>
    <property type="evidence" value="ECO:0007669"/>
    <property type="project" value="TreeGrafter"/>
</dbReference>
<dbReference type="GO" id="GO:0016121">
    <property type="term" value="P:carotene catabolic process"/>
    <property type="evidence" value="ECO:0007669"/>
    <property type="project" value="TreeGrafter"/>
</dbReference>
<evidence type="ECO:0000313" key="6">
    <source>
        <dbReference type="EMBL" id="CAD7226063.1"/>
    </source>
</evidence>
<evidence type="ECO:0000256" key="2">
    <source>
        <dbReference type="ARBA" id="ARBA00022723"/>
    </source>
</evidence>
<dbReference type="PANTHER" id="PTHR10543">
    <property type="entry name" value="BETA-CAROTENE DIOXYGENASE"/>
    <property type="match status" value="1"/>
</dbReference>
<dbReference type="GO" id="GO:0003834">
    <property type="term" value="F:beta-carotene 15,15'-dioxygenase activity"/>
    <property type="evidence" value="ECO:0007669"/>
    <property type="project" value="TreeGrafter"/>
</dbReference>
<gene>
    <name evidence="6" type="ORF">CTOB1V02_LOCUS3988</name>
</gene>
<dbReference type="GO" id="GO:0010436">
    <property type="term" value="F:carotenoid dioxygenase activity"/>
    <property type="evidence" value="ECO:0007669"/>
    <property type="project" value="TreeGrafter"/>
</dbReference>
<evidence type="ECO:0000256" key="3">
    <source>
        <dbReference type="ARBA" id="ARBA00023002"/>
    </source>
</evidence>
<dbReference type="PANTHER" id="PTHR10543:SF24">
    <property type="entry name" value="CAROTENOID ISOMEROOXYGENASE"/>
    <property type="match status" value="1"/>
</dbReference>
<name>A0A7R8ZJG4_9CRUS</name>
<feature type="binding site" evidence="5">
    <location>
        <position position="193"/>
    </location>
    <ligand>
        <name>Fe cation</name>
        <dbReference type="ChEBI" id="CHEBI:24875"/>
        <note>catalytic</note>
    </ligand>
</feature>
<comment type="cofactor">
    <cofactor evidence="5">
        <name>Fe(2+)</name>
        <dbReference type="ChEBI" id="CHEBI:29033"/>
    </cofactor>
    <text evidence="5">Binds 1 Fe(2+) ion per subunit.</text>
</comment>
<keyword evidence="4 5" id="KW-0408">Iron</keyword>
<evidence type="ECO:0000256" key="1">
    <source>
        <dbReference type="ARBA" id="ARBA00006787"/>
    </source>
</evidence>
<feature type="binding site" evidence="5">
    <location>
        <position position="384"/>
    </location>
    <ligand>
        <name>Fe cation</name>
        <dbReference type="ChEBI" id="CHEBI:24875"/>
        <note>catalytic</note>
    </ligand>
</feature>
<feature type="binding site" evidence="5">
    <location>
        <position position="249"/>
    </location>
    <ligand>
        <name>Fe cation</name>
        <dbReference type="ChEBI" id="CHEBI:24875"/>
        <note>catalytic</note>
    </ligand>
</feature>
<feature type="binding site" evidence="5">
    <location>
        <position position="579"/>
    </location>
    <ligand>
        <name>Fe cation</name>
        <dbReference type="ChEBI" id="CHEBI:24875"/>
        <note>catalytic</note>
    </ligand>
</feature>
<accession>A0A7R8ZJG4</accession>
<dbReference type="EMBL" id="OB660732">
    <property type="protein sequence ID" value="CAD7226063.1"/>
    <property type="molecule type" value="Genomic_DNA"/>
</dbReference>
<sequence length="592" mass="66555">MASPAKAMISKEAFKQGAKSGIWSRNCEKETRAAVGNISGTIPKWLSGKLVRNGPGRRKFGTMEMKHLFDGMALLHAFTFHEGQVTYDSRFVQSNSFRKNKATNRIVVDEFGTRAVPDPCKNIFQRYFTYLFPLGPGNNSELDNTLVNVTQIGDEIYAMTETANLNKIDLQTLDTLERVKLPAQLAVSHATAHPHMDEKGNNLNMGNGTVDSGGPGYYVVEFPRERSWDAARVLAKIPARWKFYPSYYHSFGMTDQYFVFLEQPLTYNVFRLLTMGLCNRTISQCFKWWPKEKSASPSSPTIPFIRSSHSLPCVLPCPHLTLSLHVPSFFSLTAVLTASIATFMSTVSKPSAISIAMALFHLVERSSGRVLPTRYEAEPVFVFHHINAYEEEGYVHVDVCAYDDGAVIEGLTQEKIKQNDIPRAHCRRYSLPIPDSSTDEHKQVKLGFGRKLGESNLELPRINYSRNGKQYRFVYGVSTDTIKTNEEEGEKEYFVTKLVKVDVESGEEAFFVEPNCDLSEPVFVANPEGKEEDDGVILSAIMDHYEERRTGIVILNAADMSEIGRASFQTEDSVTMTFHGMFFDKNVASATY</sequence>
<keyword evidence="2 5" id="KW-0479">Metal-binding</keyword>
<dbReference type="AlphaFoldDB" id="A0A7R8ZJG4"/>
<dbReference type="GO" id="GO:0046872">
    <property type="term" value="F:metal ion binding"/>
    <property type="evidence" value="ECO:0007669"/>
    <property type="project" value="UniProtKB-KW"/>
</dbReference>
<evidence type="ECO:0000256" key="5">
    <source>
        <dbReference type="PIRSR" id="PIRSR604294-1"/>
    </source>
</evidence>
<dbReference type="InterPro" id="IPR004294">
    <property type="entry name" value="Carotenoid_Oase"/>
</dbReference>
<evidence type="ECO:0000256" key="4">
    <source>
        <dbReference type="ARBA" id="ARBA00023004"/>
    </source>
</evidence>
<dbReference type="OrthoDB" id="1069523at2759"/>
<dbReference type="Pfam" id="PF03055">
    <property type="entry name" value="RPE65"/>
    <property type="match status" value="2"/>
</dbReference>
<protein>
    <submittedName>
        <fullName evidence="6">Uncharacterized protein</fullName>
    </submittedName>
</protein>
<reference evidence="6" key="1">
    <citation type="submission" date="2020-11" db="EMBL/GenBank/DDBJ databases">
        <authorList>
            <person name="Tran Van P."/>
        </authorList>
    </citation>
    <scope>NUCLEOTIDE SEQUENCE</scope>
</reference>